<dbReference type="Proteomes" id="UP001295794">
    <property type="component" value="Unassembled WGS sequence"/>
</dbReference>
<comment type="caution">
    <text evidence="2">The sequence shown here is derived from an EMBL/GenBank/DDBJ whole genome shotgun (WGS) entry which is preliminary data.</text>
</comment>
<evidence type="ECO:0000256" key="1">
    <source>
        <dbReference type="SAM" id="MobiDB-lite"/>
    </source>
</evidence>
<organism evidence="2 3">
    <name type="scientific">Mycena citricolor</name>
    <dbReference type="NCBI Taxonomy" id="2018698"/>
    <lineage>
        <taxon>Eukaryota</taxon>
        <taxon>Fungi</taxon>
        <taxon>Dikarya</taxon>
        <taxon>Basidiomycota</taxon>
        <taxon>Agaricomycotina</taxon>
        <taxon>Agaricomycetes</taxon>
        <taxon>Agaricomycetidae</taxon>
        <taxon>Agaricales</taxon>
        <taxon>Marasmiineae</taxon>
        <taxon>Mycenaceae</taxon>
        <taxon>Mycena</taxon>
    </lineage>
</organism>
<evidence type="ECO:0000313" key="2">
    <source>
        <dbReference type="EMBL" id="CAK5275103.1"/>
    </source>
</evidence>
<feature type="compositionally biased region" description="Pro residues" evidence="1">
    <location>
        <begin position="26"/>
        <end position="44"/>
    </location>
</feature>
<gene>
    <name evidence="2" type="ORF">MYCIT1_LOCUS22677</name>
</gene>
<feature type="region of interest" description="Disordered" evidence="1">
    <location>
        <begin position="25"/>
        <end position="46"/>
    </location>
</feature>
<evidence type="ECO:0000313" key="3">
    <source>
        <dbReference type="Proteomes" id="UP001295794"/>
    </source>
</evidence>
<dbReference type="EMBL" id="CAVNYO010000405">
    <property type="protein sequence ID" value="CAK5275103.1"/>
    <property type="molecule type" value="Genomic_DNA"/>
</dbReference>
<dbReference type="AlphaFoldDB" id="A0AAD2HHP8"/>
<name>A0AAD2HHP8_9AGAR</name>
<proteinExistence type="predicted"/>
<sequence length="392" mass="42831">MDVPALHNSMSTDAVAVAALGQVHAPPVPPPQAGSPQVRPPPTAPGHFFARASEVEVSGGNFLTASRDIHYHTVRIGGGNEAGDRGTLKKRSSVSASTVAGSSSIGKAAHGDIILDPMSNYCESEIYMNQLSRQNRGFPLYDPSPQRNMPAEYKKKGICIGDVGRISPDGFFDFFFNIFLPAEHPVNDNDVPAGFSPLAPYTRKEVSFKTIRPGAFVASPSITKPGDMHDPANEHPFHCVGPTGALLVLPQGSLIEKLENSERIRKYAERNAESWYKYVNGPRGRHLVNGSLYVVTGCEKTQSGVIATFHTTIAGREFPLRFRERVDPKSEPIYGFIGDGTALSSYFIAPLENDKRLCNQTVFIHGFTRLITWARQTGMSRQAEFEFRLAGI</sequence>
<reference evidence="2" key="1">
    <citation type="submission" date="2023-11" db="EMBL/GenBank/DDBJ databases">
        <authorList>
            <person name="De Vega J J."/>
            <person name="De Vega J J."/>
        </authorList>
    </citation>
    <scope>NUCLEOTIDE SEQUENCE</scope>
</reference>
<protein>
    <submittedName>
        <fullName evidence="2">Uncharacterized protein</fullName>
    </submittedName>
</protein>
<keyword evidence="3" id="KW-1185">Reference proteome</keyword>
<accession>A0AAD2HHP8</accession>